<name>A0ACB8UX74_9EURO</name>
<reference evidence="1" key="1">
    <citation type="journal article" date="2022" name="bioRxiv">
        <title>Population genetic analysis of Ophidiomyces ophidiicola, the causative agent of snake fungal disease, indicates recent introductions to the USA.</title>
        <authorList>
            <person name="Ladner J.T."/>
            <person name="Palmer J.M."/>
            <person name="Ettinger C.L."/>
            <person name="Stajich J.E."/>
            <person name="Farrell T.M."/>
            <person name="Glorioso B.M."/>
            <person name="Lawson B."/>
            <person name="Price S.J."/>
            <person name="Stengle A.G."/>
            <person name="Grear D.A."/>
            <person name="Lorch J.M."/>
        </authorList>
    </citation>
    <scope>NUCLEOTIDE SEQUENCE</scope>
    <source>
        <strain evidence="1">NWHC 24266-5</strain>
    </source>
</reference>
<evidence type="ECO:0000313" key="1">
    <source>
        <dbReference type="EMBL" id="KAI2387277.1"/>
    </source>
</evidence>
<dbReference type="EMBL" id="JALBCA010000040">
    <property type="protein sequence ID" value="KAI2387277.1"/>
    <property type="molecule type" value="Genomic_DNA"/>
</dbReference>
<organism evidence="1">
    <name type="scientific">Ophidiomyces ophidiicola</name>
    <dbReference type="NCBI Taxonomy" id="1387563"/>
    <lineage>
        <taxon>Eukaryota</taxon>
        <taxon>Fungi</taxon>
        <taxon>Dikarya</taxon>
        <taxon>Ascomycota</taxon>
        <taxon>Pezizomycotina</taxon>
        <taxon>Eurotiomycetes</taxon>
        <taxon>Eurotiomycetidae</taxon>
        <taxon>Onygenales</taxon>
        <taxon>Onygenaceae</taxon>
        <taxon>Ophidiomyces</taxon>
    </lineage>
</organism>
<accession>A0ACB8UX74</accession>
<sequence>MFRLRRFQARCLWQAPCRYNSTAPITPPLLASLRGDLKTAMKARDTVRLDVLRAIIAEVNNAAKTQSPIQTDLQLLALIRKRSTSLEAASEEFVKAGRSDLKVRNDAEISVLVEYAGQVSTMSPDEIQSAVSQTIEQLKSRGKKVDIGTVMRTAFAPGGPLHEKPAEKSIVSKMAAQAISA</sequence>
<proteinExistence type="predicted"/>
<gene>
    <name evidence="1" type="ORF">LOY88_003146</name>
</gene>
<protein>
    <submittedName>
        <fullName evidence="1">Uncharacterized protein</fullName>
    </submittedName>
</protein>
<comment type="caution">
    <text evidence="1">The sequence shown here is derived from an EMBL/GenBank/DDBJ whole genome shotgun (WGS) entry which is preliminary data.</text>
</comment>